<protein>
    <recommendedName>
        <fullName evidence="3">Calcineurin-like phosphoesterase domain-containing protein</fullName>
    </recommendedName>
</protein>
<feature type="chain" id="PRO_5031364724" description="Calcineurin-like phosphoesterase domain-containing protein" evidence="1">
    <location>
        <begin position="18"/>
        <end position="635"/>
    </location>
</feature>
<evidence type="ECO:0000256" key="1">
    <source>
        <dbReference type="SAM" id="SignalP"/>
    </source>
</evidence>
<gene>
    <name evidence="2" type="ORF">BRAN1462_LOCUS9813</name>
</gene>
<proteinExistence type="predicted"/>
<organism evidence="2">
    <name type="scientific">Zooxanthella nutricula</name>
    <dbReference type="NCBI Taxonomy" id="1333877"/>
    <lineage>
        <taxon>Eukaryota</taxon>
        <taxon>Sar</taxon>
        <taxon>Alveolata</taxon>
        <taxon>Dinophyceae</taxon>
        <taxon>Peridiniales</taxon>
        <taxon>Peridiniales incertae sedis</taxon>
        <taxon>Zooxanthella</taxon>
    </lineage>
</organism>
<dbReference type="SUPFAM" id="SSF56300">
    <property type="entry name" value="Metallo-dependent phosphatases"/>
    <property type="match status" value="1"/>
</dbReference>
<feature type="signal peptide" evidence="1">
    <location>
        <begin position="1"/>
        <end position="17"/>
    </location>
</feature>
<evidence type="ECO:0008006" key="3">
    <source>
        <dbReference type="Google" id="ProtNLM"/>
    </source>
</evidence>
<dbReference type="AlphaFoldDB" id="A0A7S2IKX0"/>
<evidence type="ECO:0000313" key="2">
    <source>
        <dbReference type="EMBL" id="CAD9522301.1"/>
    </source>
</evidence>
<dbReference type="Gene3D" id="3.60.21.10">
    <property type="match status" value="1"/>
</dbReference>
<accession>A0A7S2IKX0</accession>
<keyword evidence="1" id="KW-0732">Signal</keyword>
<name>A0A7S2IKX0_9DINO</name>
<reference evidence="2" key="1">
    <citation type="submission" date="2021-01" db="EMBL/GenBank/DDBJ databases">
        <authorList>
            <person name="Corre E."/>
            <person name="Pelletier E."/>
            <person name="Niang G."/>
            <person name="Scheremetjew M."/>
            <person name="Finn R."/>
            <person name="Kale V."/>
            <person name="Holt S."/>
            <person name="Cochrane G."/>
            <person name="Meng A."/>
            <person name="Brown T."/>
            <person name="Cohen L."/>
        </authorList>
    </citation>
    <scope>NUCLEOTIDE SEQUENCE</scope>
    <source>
        <strain evidence="2">RCC3387</strain>
    </source>
</reference>
<sequence>MRLLGVVALVQIATVLATVAATSGGDGGGGAPQEAVEAIHAEADCDDRSSNLRGPKAAQKPSGFSLPFAYSVMGPNGSLVARLIVPLTEPCPRELEVFSCKGKPQKVPVSVRAEPMVGHGLFYLDGQAFNTMSGLNLTIASPHPAFNFPDRVCEASLSAATAAAARDARFAGLSVPLPRASPSKYVVLGDTGMRIKSKNDGWCNEKAGPDKTVYAGKACSAENMADRYDPGRVSGMFQKTDDTIDPALNGWPFDKVAAAAAEEVQRGRPGDTIVVHVGDFTYRHEACPMPFPTHLTAKQEKQRRTFGDCTAVGAKWGDTHEGWAADFFEPAAPLLRAAPWIVFRGNHETCKRGGMGWFRYLDPSPPGGGIVPESDASAYPWCLSQSPPYSVDFATDQWLVLDSSSIKDEDVGIDDVPEDAFTEETAEKLNGTAVSPMGPKCATASKADVEENLPIVDGLMGLVHPSKRHWIGTHRPVNAIAYEPVDHRPAALLAFQCELANAVALANISVPDVAAVVSGHVHYFQVAQFQTGVSQIALGNGGTQLKTPLDGQPIGLDLVAGRQITVLDDLVVNSPTVGEWGYGILEADRASAAAPPRLTAKFLSDGSFRGTQDVVAELPIRTWSVPGTGWRQAAA</sequence>
<dbReference type="InterPro" id="IPR029052">
    <property type="entry name" value="Metallo-depent_PP-like"/>
</dbReference>
<dbReference type="EMBL" id="HBGW01015448">
    <property type="protein sequence ID" value="CAD9522301.1"/>
    <property type="molecule type" value="Transcribed_RNA"/>
</dbReference>